<dbReference type="VEuPathDB" id="CryptoDB:ChTU502y2012_410g0285"/>
<keyword evidence="1" id="KW-0479">Metal-binding</keyword>
<evidence type="ECO:0000256" key="3">
    <source>
        <dbReference type="ARBA" id="ARBA00022833"/>
    </source>
</evidence>
<dbReference type="Pfam" id="PF05180">
    <property type="entry name" value="zf-DNL"/>
    <property type="match status" value="1"/>
</dbReference>
<keyword evidence="3" id="KW-0862">Zinc</keyword>
<protein>
    <submittedName>
        <fullName evidence="7">Mitochondrial import protein TIM15</fullName>
    </submittedName>
</protein>
<accession>A0A0S4THN2</accession>
<evidence type="ECO:0000259" key="5">
    <source>
        <dbReference type="PROSITE" id="PS51501"/>
    </source>
</evidence>
<sequence>MMIQPQNFVMARRVLGTSLPLITRRLVFKSGGDIFGRIRSNQWITNTFVRSFTMPTSCKKFISTINNKFTESKMEIKSKQAYSNYDNNELKDNQEKVDLNNIQGTLDYGEDGLYVFSCVCNVCNSKITKKFSKKAYNEGIVIIRCDNCKNHHLVSDKLGWFEDNKDNFDVFKYINNKEISVC</sequence>
<dbReference type="VEuPathDB" id="CryptoDB:Chro.50487"/>
<dbReference type="Proteomes" id="UP000199752">
    <property type="component" value="Chromosome 5"/>
</dbReference>
<dbReference type="OrthoDB" id="512667at2759"/>
<reference evidence="6" key="2">
    <citation type="submission" date="2015-08" db="EMBL/GenBank/DDBJ databases">
        <authorList>
            <person name="Babu N.S."/>
            <person name="Beckwith C.J."/>
            <person name="Beseler K.G."/>
            <person name="Brison A."/>
            <person name="Carone J.V."/>
            <person name="Caskin T.P."/>
            <person name="Diamond M."/>
            <person name="Durham M.E."/>
            <person name="Foxe J.M."/>
            <person name="Go M."/>
            <person name="Henderson B.A."/>
            <person name="Jones I.B."/>
            <person name="McGettigan J.A."/>
            <person name="Micheletti S.J."/>
            <person name="Nasrallah M.E."/>
            <person name="Ortiz D."/>
            <person name="Piller C.R."/>
            <person name="Privatt S.R."/>
            <person name="Schneider S.L."/>
            <person name="Sharp S."/>
            <person name="Smith T.C."/>
            <person name="Stanton J.D."/>
            <person name="Ullery H.E."/>
            <person name="Wilson R.J."/>
            <person name="Serrano M.G."/>
            <person name="Buck G."/>
            <person name="Lee V."/>
            <person name="Wang Y."/>
            <person name="Carvalho R."/>
            <person name="Voegtly L."/>
            <person name="Shi R."/>
            <person name="Duckworth R."/>
            <person name="Johnson A."/>
            <person name="Loviza R."/>
            <person name="Walstead R."/>
            <person name="Shah Z."/>
            <person name="Kiflezghi M."/>
            <person name="Wade K."/>
            <person name="Ball S.L."/>
            <person name="Bradley K.W."/>
            <person name="Asai D.J."/>
            <person name="Bowman C.A."/>
            <person name="Russell D.A."/>
            <person name="Pope W.H."/>
            <person name="Jacobs-Sera D."/>
            <person name="Hendrix R.W."/>
            <person name="Hatfull G.F."/>
        </authorList>
    </citation>
    <scope>NUCLEOTIDE SEQUENCE [LARGE SCALE GENOMIC DNA]</scope>
</reference>
<proteinExistence type="predicted"/>
<dbReference type="VEuPathDB" id="CryptoDB:CHUDEA5_3660"/>
<evidence type="ECO:0000256" key="1">
    <source>
        <dbReference type="ARBA" id="ARBA00022723"/>
    </source>
</evidence>
<gene>
    <name evidence="6" type="ORF">CHUDEA5_3660</name>
    <name evidence="7" type="ORF">GY17_00001583</name>
</gene>
<dbReference type="Proteomes" id="UP001429100">
    <property type="component" value="Unassembled WGS sequence"/>
</dbReference>
<feature type="domain" description="DNL-type" evidence="5">
    <location>
        <begin position="109"/>
        <end position="182"/>
    </location>
</feature>
<evidence type="ECO:0000313" key="6">
    <source>
        <dbReference type="EMBL" id="CUV06377.1"/>
    </source>
</evidence>
<dbReference type="InterPro" id="IPR024158">
    <property type="entry name" value="Mt_import_TIM15"/>
</dbReference>
<dbReference type="GO" id="GO:0006457">
    <property type="term" value="P:protein folding"/>
    <property type="evidence" value="ECO:0007669"/>
    <property type="project" value="TreeGrafter"/>
</dbReference>
<dbReference type="GO" id="GO:0005739">
    <property type="term" value="C:mitochondrion"/>
    <property type="evidence" value="ECO:0007669"/>
    <property type="project" value="TreeGrafter"/>
</dbReference>
<dbReference type="PANTHER" id="PTHR20922:SF13">
    <property type="entry name" value="DNL-TYPE ZINC FINGER PROTEIN"/>
    <property type="match status" value="1"/>
</dbReference>
<dbReference type="EMBL" id="JTAI01000013">
    <property type="protein sequence ID" value="PPS96807.1"/>
    <property type="molecule type" value="Genomic_DNA"/>
</dbReference>
<evidence type="ECO:0000313" key="8">
    <source>
        <dbReference type="Proteomes" id="UP001429100"/>
    </source>
</evidence>
<reference evidence="7 8" key="1">
    <citation type="submission" date="2014-11" db="EMBL/GenBank/DDBJ databases">
        <title>Comparative genomic analysis of Cryptosporidium hominis reveals occurrence of genetic recombination in virulent subtypes.</title>
        <authorList>
            <person name="Guo Y."/>
            <person name="Tang K."/>
            <person name="Frace M."/>
            <person name="Li N."/>
            <person name="Roellig D.M."/>
            <person name="Sammons S."/>
            <person name="Knipe K."/>
            <person name="Rowe L."/>
            <person name="Feng Y."/>
            <person name="Xiao L."/>
        </authorList>
    </citation>
    <scope>NUCLEOTIDE SEQUENCE [LARGE SCALE GENOMIC DNA]</scope>
    <source>
        <strain evidence="7">30976</strain>
    </source>
</reference>
<organism evidence="6">
    <name type="scientific">Cryptosporidium hominis</name>
    <dbReference type="NCBI Taxonomy" id="237895"/>
    <lineage>
        <taxon>Eukaryota</taxon>
        <taxon>Sar</taxon>
        <taxon>Alveolata</taxon>
        <taxon>Apicomplexa</taxon>
        <taxon>Conoidasida</taxon>
        <taxon>Coccidia</taxon>
        <taxon>Eucoccidiorida</taxon>
        <taxon>Eimeriorina</taxon>
        <taxon>Cryptosporidiidae</taxon>
        <taxon>Cryptosporidium</taxon>
    </lineage>
</organism>
<dbReference type="VEuPathDB" id="CryptoDB:GY17_00001583"/>
<keyword evidence="8" id="KW-1185">Reference proteome</keyword>
<name>A0A0S4THN2_CRYHO</name>
<dbReference type="PANTHER" id="PTHR20922">
    <property type="entry name" value="DNL-TYPE ZINC FINGER PROTEIN"/>
    <property type="match status" value="1"/>
</dbReference>
<dbReference type="GO" id="GO:0008270">
    <property type="term" value="F:zinc ion binding"/>
    <property type="evidence" value="ECO:0007669"/>
    <property type="project" value="UniProtKB-KW"/>
</dbReference>
<dbReference type="GO" id="GO:0051087">
    <property type="term" value="F:protein-folding chaperone binding"/>
    <property type="evidence" value="ECO:0007669"/>
    <property type="project" value="TreeGrafter"/>
</dbReference>
<dbReference type="AlphaFoldDB" id="A0A0S4THN2"/>
<dbReference type="GO" id="GO:0030150">
    <property type="term" value="P:protein import into mitochondrial matrix"/>
    <property type="evidence" value="ECO:0007669"/>
    <property type="project" value="TreeGrafter"/>
</dbReference>
<evidence type="ECO:0000313" key="7">
    <source>
        <dbReference type="EMBL" id="PPS96807.1"/>
    </source>
</evidence>
<evidence type="ECO:0000256" key="2">
    <source>
        <dbReference type="ARBA" id="ARBA00022771"/>
    </source>
</evidence>
<evidence type="ECO:0000256" key="4">
    <source>
        <dbReference type="PROSITE-ProRule" id="PRU00834"/>
    </source>
</evidence>
<dbReference type="InterPro" id="IPR007853">
    <property type="entry name" value="Znf_DNL-typ"/>
</dbReference>
<dbReference type="PROSITE" id="PS51501">
    <property type="entry name" value="ZF_DNL"/>
    <property type="match status" value="1"/>
</dbReference>
<dbReference type="EMBL" id="LN877951">
    <property type="protein sequence ID" value="CUV06377.1"/>
    <property type="molecule type" value="Genomic_DNA"/>
</dbReference>
<reference evidence="7 8" key="3">
    <citation type="submission" date="2017-10" db="EMBL/GenBank/DDBJ databases">
        <title>Consistent, comparative and evidence-based genome annotation and re-annotation for the closely-related species, Cryptosporidium parvum, C. hominis and C. tyzzeri.</title>
        <authorList>
            <person name="Baptista R.P."/>
            <person name="Li Y."/>
            <person name="Sateriale A."/>
            <person name="Striepen B."/>
            <person name="Kissinger J.C."/>
        </authorList>
    </citation>
    <scope>NUCLEOTIDE SEQUENCE [LARGE SCALE GENOMIC DNA]</scope>
    <source>
        <strain evidence="7">30976</strain>
    </source>
</reference>
<keyword evidence="2 4" id="KW-0863">Zinc-finger</keyword>
<dbReference type="GO" id="GO:0050821">
    <property type="term" value="P:protein stabilization"/>
    <property type="evidence" value="ECO:0007669"/>
    <property type="project" value="TreeGrafter"/>
</dbReference>